<reference evidence="1" key="1">
    <citation type="submission" date="2021-05" db="EMBL/GenBank/DDBJ databases">
        <authorList>
            <person name="Arsene-Ploetze F."/>
        </authorList>
    </citation>
    <scope>NUCLEOTIDE SEQUENCE</scope>
    <source>
        <strain evidence="1">DSM 42138</strain>
    </source>
</reference>
<evidence type="ECO:0000313" key="2">
    <source>
        <dbReference type="Proteomes" id="UP001152519"/>
    </source>
</evidence>
<dbReference type="EMBL" id="CAJSLV010000049">
    <property type="protein sequence ID" value="CAG6393480.1"/>
    <property type="molecule type" value="Genomic_DNA"/>
</dbReference>
<keyword evidence="2" id="KW-1185">Reference proteome</keyword>
<dbReference type="AlphaFoldDB" id="A0A9W4GSC4"/>
<protein>
    <submittedName>
        <fullName evidence="1">Uncharacterized protein</fullName>
    </submittedName>
</protein>
<evidence type="ECO:0000313" key="1">
    <source>
        <dbReference type="EMBL" id="CAG6393480.1"/>
    </source>
</evidence>
<sequence length="80" mass="8531">MSRSLSSSIPSGCHSGGPMCGTGALPGQLPVKASGFTGRYVSERLTPLRAGRRYHVCQRALSARWRFLLPPPTPSSCIDT</sequence>
<organism evidence="1 2">
    <name type="scientific">Actinacidiphila cocklensis</name>
    <dbReference type="NCBI Taxonomy" id="887465"/>
    <lineage>
        <taxon>Bacteria</taxon>
        <taxon>Bacillati</taxon>
        <taxon>Actinomycetota</taxon>
        <taxon>Actinomycetes</taxon>
        <taxon>Kitasatosporales</taxon>
        <taxon>Streptomycetaceae</taxon>
        <taxon>Actinacidiphila</taxon>
    </lineage>
</organism>
<dbReference type="Proteomes" id="UP001152519">
    <property type="component" value="Unassembled WGS sequence"/>
</dbReference>
<proteinExistence type="predicted"/>
<comment type="caution">
    <text evidence="1">The sequence shown here is derived from an EMBL/GenBank/DDBJ whole genome shotgun (WGS) entry which is preliminary data.</text>
</comment>
<accession>A0A9W4GSC4</accession>
<name>A0A9W4GSC4_9ACTN</name>
<gene>
    <name evidence="1" type="ORF">SCOCK_200092</name>
</gene>